<feature type="domain" description="AB hydrolase-1" evidence="2">
    <location>
        <begin position="70"/>
        <end position="338"/>
    </location>
</feature>
<dbReference type="Pfam" id="PF12697">
    <property type="entry name" value="Abhydrolase_6"/>
    <property type="match status" value="1"/>
</dbReference>
<dbReference type="PANTHER" id="PTHR10992">
    <property type="entry name" value="METHYLESTERASE FAMILY MEMBER"/>
    <property type="match status" value="1"/>
</dbReference>
<feature type="region of interest" description="Disordered" evidence="1">
    <location>
        <begin position="1"/>
        <end position="27"/>
    </location>
</feature>
<sequence length="345" mass="37240">MADNEYVDTTNTADRTRTSGASPRTASRRHALRLAAGAAGAALASGIGATTVEAAGRTKPRHDNRVRTYVLVHGTHSAAAFWTAIGRELALRGHRVIAVDQPLHGTERFVPRAYQTQDLRALATEASPVAALTLDDFERRVTGAVRRAARLGDPVVLVGHSMGGLSLSRVGNAVPELLAHICYMAAFCPSRTMPTLNACAASPEGQHAITPLDQLVGDPAKLGVLRLNWRTSDRRDLAVFREMICANYSDVGFLRVLEGLQTDESMTAYDGRAVGHADTWGRIPRTYLRFGKDRTVAPELQDRMIAEADALTPGNRFIVHDVPDAGHLGPEDPAQVTDFLLGLRV</sequence>
<keyword evidence="3" id="KW-0378">Hydrolase</keyword>
<dbReference type="Proteomes" id="UP001165270">
    <property type="component" value="Unassembled WGS sequence"/>
</dbReference>
<feature type="compositionally biased region" description="Polar residues" evidence="1">
    <location>
        <begin position="7"/>
        <end position="22"/>
    </location>
</feature>
<reference evidence="3" key="1">
    <citation type="submission" date="2022-03" db="EMBL/GenBank/DDBJ databases">
        <title>Streptomyces 7R015 and 7R016 isolated from Barleria lupulina in Thailand.</title>
        <authorList>
            <person name="Kanchanasin P."/>
            <person name="Phongsopitanun W."/>
            <person name="Tanasupawat S."/>
        </authorList>
    </citation>
    <scope>NUCLEOTIDE SEQUENCE</scope>
    <source>
        <strain evidence="3">7R016</strain>
    </source>
</reference>
<dbReference type="EMBL" id="JALDAX010000007">
    <property type="protein sequence ID" value="MCI3242092.1"/>
    <property type="molecule type" value="Genomic_DNA"/>
</dbReference>
<name>A0ABS9XKD9_9ACTN</name>
<evidence type="ECO:0000256" key="1">
    <source>
        <dbReference type="SAM" id="MobiDB-lite"/>
    </source>
</evidence>
<evidence type="ECO:0000259" key="2">
    <source>
        <dbReference type="Pfam" id="PF12697"/>
    </source>
</evidence>
<gene>
    <name evidence="3" type="ORF">MQN93_20420</name>
</gene>
<dbReference type="PANTHER" id="PTHR10992:SF1086">
    <property type="entry name" value="AB HYDROLASE-1 DOMAIN-CONTAINING PROTEIN"/>
    <property type="match status" value="1"/>
</dbReference>
<keyword evidence="4" id="KW-1185">Reference proteome</keyword>
<organism evidence="3 4">
    <name type="scientific">Streptomyces spinosisporus</name>
    <dbReference type="NCBI Taxonomy" id="2927582"/>
    <lineage>
        <taxon>Bacteria</taxon>
        <taxon>Bacillati</taxon>
        <taxon>Actinomycetota</taxon>
        <taxon>Actinomycetes</taxon>
        <taxon>Kitasatosporales</taxon>
        <taxon>Streptomycetaceae</taxon>
        <taxon>Streptomyces</taxon>
    </lineage>
</organism>
<protein>
    <submittedName>
        <fullName evidence="3">Alpha/beta hydrolase</fullName>
    </submittedName>
</protein>
<accession>A0ABS9XKD9</accession>
<dbReference type="GO" id="GO:0016787">
    <property type="term" value="F:hydrolase activity"/>
    <property type="evidence" value="ECO:0007669"/>
    <property type="project" value="UniProtKB-KW"/>
</dbReference>
<dbReference type="InterPro" id="IPR000073">
    <property type="entry name" value="AB_hydrolase_1"/>
</dbReference>
<dbReference type="InterPro" id="IPR006311">
    <property type="entry name" value="TAT_signal"/>
</dbReference>
<dbReference type="SUPFAM" id="SSF53474">
    <property type="entry name" value="alpha/beta-Hydrolases"/>
    <property type="match status" value="1"/>
</dbReference>
<evidence type="ECO:0000313" key="3">
    <source>
        <dbReference type="EMBL" id="MCI3242092.1"/>
    </source>
</evidence>
<dbReference type="PROSITE" id="PS51318">
    <property type="entry name" value="TAT"/>
    <property type="match status" value="1"/>
</dbReference>
<dbReference type="InterPro" id="IPR029058">
    <property type="entry name" value="AB_hydrolase_fold"/>
</dbReference>
<dbReference type="Gene3D" id="3.40.50.1820">
    <property type="entry name" value="alpha/beta hydrolase"/>
    <property type="match status" value="1"/>
</dbReference>
<proteinExistence type="predicted"/>
<comment type="caution">
    <text evidence="3">The sequence shown here is derived from an EMBL/GenBank/DDBJ whole genome shotgun (WGS) entry which is preliminary data.</text>
</comment>
<dbReference type="InterPro" id="IPR045889">
    <property type="entry name" value="MES/HNL"/>
</dbReference>
<evidence type="ECO:0000313" key="4">
    <source>
        <dbReference type="Proteomes" id="UP001165270"/>
    </source>
</evidence>